<keyword evidence="3" id="KW-0964">Secreted</keyword>
<evidence type="ECO:0000256" key="2">
    <source>
        <dbReference type="ARBA" id="ARBA00010448"/>
    </source>
</evidence>
<dbReference type="GO" id="GO:0019221">
    <property type="term" value="P:cytokine-mediated signaling pathway"/>
    <property type="evidence" value="ECO:0000318"/>
    <property type="project" value="GO_Central"/>
</dbReference>
<dbReference type="Ensembl" id="ENSMODT00000071063.1">
    <property type="protein sequence ID" value="ENSMODP00000058784.1"/>
    <property type="gene ID" value="ENSMODG00000025565.3"/>
</dbReference>
<dbReference type="InParanoid" id="A0A5F8HG26"/>
<proteinExistence type="inferred from homology"/>
<sequence length="211" mass="24460">MATASDYSEALCASEIDYDLDLHSIEIVDLEFKDDTLYLIAGEKAKQEFSKLKETKCTILRNKKNRVLVLVEEKGKEKAVFEEIPDKEIPKNAPRTQFIIQYYKETVPTGFVVAISVKTEKKIYTMSCKDKKLHFKEGEAPQKIEDKEKDVLFYEENIKGQDKRRFKSVLYPEYYLASKPEKKNFKLILKKGCQDKEGSADFIVQTCSKKD</sequence>
<dbReference type="PANTHER" id="PTHR10078">
    <property type="entry name" value="INTERLEUKIN-1 FAMILY MEMBER"/>
    <property type="match status" value="1"/>
</dbReference>
<dbReference type="KEGG" id="mdo:103101367"/>
<dbReference type="GO" id="GO:0005125">
    <property type="term" value="F:cytokine activity"/>
    <property type="evidence" value="ECO:0000318"/>
    <property type="project" value="GO_Central"/>
</dbReference>
<evidence type="ECO:0000313" key="5">
    <source>
        <dbReference type="Proteomes" id="UP000002280"/>
    </source>
</evidence>
<dbReference type="Pfam" id="PF00340">
    <property type="entry name" value="IL1"/>
    <property type="match status" value="1"/>
</dbReference>
<reference evidence="4 5" key="1">
    <citation type="journal article" date="2007" name="Nature">
        <title>Genome of the marsupial Monodelphis domestica reveals innovation in non-coding sequences.</title>
        <authorList>
            <person name="Mikkelsen T.S."/>
            <person name="Wakefield M.J."/>
            <person name="Aken B."/>
            <person name="Amemiya C.T."/>
            <person name="Chang J.L."/>
            <person name="Duke S."/>
            <person name="Garber M."/>
            <person name="Gentles A.J."/>
            <person name="Goodstadt L."/>
            <person name="Heger A."/>
            <person name="Jurka J."/>
            <person name="Kamal M."/>
            <person name="Mauceli E."/>
            <person name="Searle S.M."/>
            <person name="Sharpe T."/>
            <person name="Baker M.L."/>
            <person name="Batzer M.A."/>
            <person name="Benos P.V."/>
            <person name="Belov K."/>
            <person name="Clamp M."/>
            <person name="Cook A."/>
            <person name="Cuff J."/>
            <person name="Das R."/>
            <person name="Davidow L."/>
            <person name="Deakin J.E."/>
            <person name="Fazzari M.J."/>
            <person name="Glass J.L."/>
            <person name="Grabherr M."/>
            <person name="Greally J.M."/>
            <person name="Gu W."/>
            <person name="Hore T.A."/>
            <person name="Huttley G.A."/>
            <person name="Kleber M."/>
            <person name="Jirtle R.L."/>
            <person name="Koina E."/>
            <person name="Lee J.T."/>
            <person name="Mahony S."/>
            <person name="Marra M.A."/>
            <person name="Miller R.D."/>
            <person name="Nicholls R.D."/>
            <person name="Oda M."/>
            <person name="Papenfuss A.T."/>
            <person name="Parra Z.E."/>
            <person name="Pollock D.D."/>
            <person name="Ray D.A."/>
            <person name="Schein J.E."/>
            <person name="Speed T.P."/>
            <person name="Thompson K."/>
            <person name="VandeBerg J.L."/>
            <person name="Wade C.M."/>
            <person name="Walker J.A."/>
            <person name="Waters P.D."/>
            <person name="Webber C."/>
            <person name="Weidman J.R."/>
            <person name="Xie X."/>
            <person name="Zody M.C."/>
            <person name="Baldwin J."/>
            <person name="Abdouelleil A."/>
            <person name="Abdulkadir J."/>
            <person name="Abebe A."/>
            <person name="Abera B."/>
            <person name="Abreu J."/>
            <person name="Acer S.C."/>
            <person name="Aftuck L."/>
            <person name="Alexander A."/>
            <person name="An P."/>
            <person name="Anderson E."/>
            <person name="Anderson S."/>
            <person name="Arachi H."/>
            <person name="Azer M."/>
            <person name="Bachantsang P."/>
            <person name="Barry A."/>
            <person name="Bayul T."/>
            <person name="Berlin A."/>
            <person name="Bessette D."/>
            <person name="Bloom T."/>
            <person name="Bloom T."/>
            <person name="Boguslavskiy L."/>
            <person name="Bonnet C."/>
            <person name="Boukhgalter B."/>
            <person name="Bourzgui I."/>
            <person name="Brown A."/>
            <person name="Cahill P."/>
            <person name="Channer S."/>
            <person name="Cheshatsang Y."/>
            <person name="Chuda L."/>
            <person name="Citroen M."/>
            <person name="Collymore A."/>
            <person name="Cooke P."/>
            <person name="Costello M."/>
            <person name="D'Aco K."/>
            <person name="Daza R."/>
            <person name="De Haan G."/>
            <person name="DeGray S."/>
            <person name="DeMaso C."/>
            <person name="Dhargay N."/>
            <person name="Dooley K."/>
            <person name="Dooley E."/>
            <person name="Doricent M."/>
            <person name="Dorje P."/>
            <person name="Dorjee K."/>
            <person name="Dupes A."/>
            <person name="Elong R."/>
            <person name="Falk J."/>
            <person name="Farina A."/>
            <person name="Faro S."/>
            <person name="Ferguson D."/>
            <person name="Fisher S."/>
            <person name="Foley C.D."/>
            <person name="Franke A."/>
            <person name="Friedrich D."/>
            <person name="Gadbois L."/>
            <person name="Gearin G."/>
            <person name="Gearin C.R."/>
            <person name="Giannoukos G."/>
            <person name="Goode T."/>
            <person name="Graham J."/>
            <person name="Grandbois E."/>
            <person name="Grewal S."/>
            <person name="Gyaltsen K."/>
            <person name="Hafez N."/>
            <person name="Hagos B."/>
            <person name="Hall J."/>
            <person name="Henson C."/>
            <person name="Hollinger A."/>
            <person name="Honan T."/>
            <person name="Huard M.D."/>
            <person name="Hughes L."/>
            <person name="Hurhula B."/>
            <person name="Husby M.E."/>
            <person name="Kamat A."/>
            <person name="Kanga B."/>
            <person name="Kashin S."/>
            <person name="Khazanovich D."/>
            <person name="Kisner P."/>
            <person name="Lance K."/>
            <person name="Lara M."/>
            <person name="Lee W."/>
            <person name="Lennon N."/>
            <person name="Letendre F."/>
            <person name="LeVine R."/>
            <person name="Lipovsky A."/>
            <person name="Liu X."/>
            <person name="Liu J."/>
            <person name="Liu S."/>
            <person name="Lokyitsang T."/>
            <person name="Lokyitsang Y."/>
            <person name="Lubonja R."/>
            <person name="Lui A."/>
            <person name="MacDonald P."/>
            <person name="Magnisalis V."/>
            <person name="Maru K."/>
            <person name="Matthews C."/>
            <person name="McCusker W."/>
            <person name="McDonough S."/>
            <person name="Mehta T."/>
            <person name="Meldrim J."/>
            <person name="Meneus L."/>
            <person name="Mihai O."/>
            <person name="Mihalev A."/>
            <person name="Mihova T."/>
            <person name="Mittelman R."/>
            <person name="Mlenga V."/>
            <person name="Montmayeur A."/>
            <person name="Mulrain L."/>
            <person name="Navidi A."/>
            <person name="Naylor J."/>
            <person name="Negash T."/>
            <person name="Nguyen T."/>
            <person name="Nguyen N."/>
            <person name="Nicol R."/>
            <person name="Norbu C."/>
            <person name="Norbu N."/>
            <person name="Novod N."/>
            <person name="O'Neill B."/>
            <person name="Osman S."/>
            <person name="Markiewicz E."/>
            <person name="Oyono O.L."/>
            <person name="Patti C."/>
            <person name="Phunkhang P."/>
            <person name="Pierre F."/>
            <person name="Priest M."/>
            <person name="Raghuraman S."/>
            <person name="Rege F."/>
            <person name="Reyes R."/>
            <person name="Rise C."/>
            <person name="Rogov P."/>
            <person name="Ross K."/>
            <person name="Ryan E."/>
            <person name="Settipalli S."/>
            <person name="Shea T."/>
            <person name="Sherpa N."/>
            <person name="Shi L."/>
            <person name="Shih D."/>
            <person name="Sparrow T."/>
            <person name="Spaulding J."/>
            <person name="Stalker J."/>
            <person name="Stange-Thomann N."/>
            <person name="Stavropoulos S."/>
            <person name="Stone C."/>
            <person name="Strader C."/>
            <person name="Tesfaye S."/>
            <person name="Thomson T."/>
            <person name="Thoulutsang Y."/>
            <person name="Thoulutsang D."/>
            <person name="Topham K."/>
            <person name="Topping I."/>
            <person name="Tsamla T."/>
            <person name="Vassiliev H."/>
            <person name="Vo A."/>
            <person name="Wangchuk T."/>
            <person name="Wangdi T."/>
            <person name="Weiand M."/>
            <person name="Wilkinson J."/>
            <person name="Wilson A."/>
            <person name="Yadav S."/>
            <person name="Young G."/>
            <person name="Yu Q."/>
            <person name="Zembek L."/>
            <person name="Zhong D."/>
            <person name="Zimmer A."/>
            <person name="Zwirko Z."/>
            <person name="Jaffe D.B."/>
            <person name="Alvarez P."/>
            <person name="Brockman W."/>
            <person name="Butler J."/>
            <person name="Chin C."/>
            <person name="Gnerre S."/>
            <person name="MacCallum I."/>
            <person name="Graves J.A."/>
            <person name="Ponting C.P."/>
            <person name="Breen M."/>
            <person name="Samollow P.B."/>
            <person name="Lander E.S."/>
            <person name="Lindblad-Toh K."/>
        </authorList>
    </citation>
    <scope>NUCLEOTIDE SEQUENCE [LARGE SCALE GENOMIC DNA]</scope>
</reference>
<dbReference type="OMA" id="FINTCHL"/>
<name>A0A5F8HG26_MONDO</name>
<comment type="subcellular location">
    <subcellularLocation>
        <location evidence="1">Secreted</location>
    </subcellularLocation>
</comment>
<comment type="similarity">
    <text evidence="2">Belongs to the IL-1 family.</text>
</comment>
<dbReference type="GO" id="GO:0006954">
    <property type="term" value="P:inflammatory response"/>
    <property type="evidence" value="ECO:0000318"/>
    <property type="project" value="GO_Central"/>
</dbReference>
<evidence type="ECO:0000256" key="1">
    <source>
        <dbReference type="ARBA" id="ARBA00004613"/>
    </source>
</evidence>
<dbReference type="PANTHER" id="PTHR10078:SF35">
    <property type="entry name" value="INTERLEUKIN-18"/>
    <property type="match status" value="1"/>
</dbReference>
<protein>
    <submittedName>
        <fullName evidence="4">Interleukin-18-like</fullName>
    </submittedName>
</protein>
<accession>A0A5F8HG26</accession>
<evidence type="ECO:0000313" key="4">
    <source>
        <dbReference type="Ensembl" id="ENSMODP00000058784.1"/>
    </source>
</evidence>
<reference evidence="4" key="3">
    <citation type="submission" date="2025-09" db="UniProtKB">
        <authorList>
            <consortium name="Ensembl"/>
        </authorList>
    </citation>
    <scope>IDENTIFICATION</scope>
</reference>
<dbReference type="STRING" id="13616.ENSMODP00000058784"/>
<dbReference type="GO" id="GO:0005615">
    <property type="term" value="C:extracellular space"/>
    <property type="evidence" value="ECO:0000318"/>
    <property type="project" value="GO_Central"/>
</dbReference>
<evidence type="ECO:0000256" key="3">
    <source>
        <dbReference type="ARBA" id="ARBA00022525"/>
    </source>
</evidence>
<dbReference type="GO" id="GO:0071222">
    <property type="term" value="P:cellular response to lipopolysaccharide"/>
    <property type="evidence" value="ECO:0000318"/>
    <property type="project" value="GO_Central"/>
</dbReference>
<keyword evidence="5" id="KW-1185">Reference proteome</keyword>
<organism evidence="4 5">
    <name type="scientific">Monodelphis domestica</name>
    <name type="common">Gray short-tailed opossum</name>
    <dbReference type="NCBI Taxonomy" id="13616"/>
    <lineage>
        <taxon>Eukaryota</taxon>
        <taxon>Metazoa</taxon>
        <taxon>Chordata</taxon>
        <taxon>Craniata</taxon>
        <taxon>Vertebrata</taxon>
        <taxon>Euteleostomi</taxon>
        <taxon>Mammalia</taxon>
        <taxon>Metatheria</taxon>
        <taxon>Didelphimorphia</taxon>
        <taxon>Didelphidae</taxon>
        <taxon>Monodelphis</taxon>
    </lineage>
</organism>
<reference evidence="4" key="2">
    <citation type="submission" date="2025-08" db="UniProtKB">
        <authorList>
            <consortium name="Ensembl"/>
        </authorList>
    </citation>
    <scope>IDENTIFICATION</scope>
</reference>
<dbReference type="InterPro" id="IPR000975">
    <property type="entry name" value="IL-1_fam"/>
</dbReference>
<dbReference type="Gene3D" id="2.80.10.50">
    <property type="match status" value="1"/>
</dbReference>
<dbReference type="CDD" id="cd23298">
    <property type="entry name" value="beta-trefoil_IL18"/>
    <property type="match status" value="1"/>
</dbReference>
<dbReference type="AlphaFoldDB" id="A0A5F8HG26"/>
<dbReference type="InterPro" id="IPR008996">
    <property type="entry name" value="IL1/FGF"/>
</dbReference>
<dbReference type="Bgee" id="ENSMODG00000025565">
    <property type="expression patterns" value="Expressed in spermatocyte and 2 other cell types or tissues"/>
</dbReference>
<dbReference type="GeneTree" id="ENSGT00390000001053"/>
<dbReference type="SUPFAM" id="SSF50353">
    <property type="entry name" value="Cytokine"/>
    <property type="match status" value="1"/>
</dbReference>
<dbReference type="Proteomes" id="UP000002280">
    <property type="component" value="Chromosome 4"/>
</dbReference>
<dbReference type="GO" id="GO:0006955">
    <property type="term" value="P:immune response"/>
    <property type="evidence" value="ECO:0000318"/>
    <property type="project" value="GO_Central"/>
</dbReference>